<evidence type="ECO:0000256" key="2">
    <source>
        <dbReference type="ARBA" id="ARBA00004174"/>
    </source>
</evidence>
<dbReference type="GO" id="GO:0005506">
    <property type="term" value="F:iron ion binding"/>
    <property type="evidence" value="ECO:0007669"/>
    <property type="project" value="InterPro"/>
</dbReference>
<dbReference type="EMBL" id="GEBQ01014186">
    <property type="protein sequence ID" value="JAT25791.1"/>
    <property type="molecule type" value="Transcribed_RNA"/>
</dbReference>
<organism evidence="14">
    <name type="scientific">Graphocephala atropunctata</name>
    <dbReference type="NCBI Taxonomy" id="36148"/>
    <lineage>
        <taxon>Eukaryota</taxon>
        <taxon>Metazoa</taxon>
        <taxon>Ecdysozoa</taxon>
        <taxon>Arthropoda</taxon>
        <taxon>Hexapoda</taxon>
        <taxon>Insecta</taxon>
        <taxon>Pterygota</taxon>
        <taxon>Neoptera</taxon>
        <taxon>Paraneoptera</taxon>
        <taxon>Hemiptera</taxon>
        <taxon>Auchenorrhyncha</taxon>
        <taxon>Membracoidea</taxon>
        <taxon>Cicadellidae</taxon>
        <taxon>Cicadellinae</taxon>
        <taxon>Cicadellini</taxon>
        <taxon>Graphocephala</taxon>
    </lineage>
</organism>
<keyword evidence="13" id="KW-1133">Transmembrane helix</keyword>
<keyword evidence="13" id="KW-0812">Transmembrane</keyword>
<dbReference type="Gene3D" id="1.10.630.10">
    <property type="entry name" value="Cytochrome P450"/>
    <property type="match status" value="1"/>
</dbReference>
<protein>
    <recommendedName>
        <fullName evidence="15">Cytochrome P450</fullName>
    </recommendedName>
</protein>
<keyword evidence="8" id="KW-0492">Microsome</keyword>
<evidence type="ECO:0000256" key="12">
    <source>
        <dbReference type="ARBA" id="ARBA00023136"/>
    </source>
</evidence>
<dbReference type="PANTHER" id="PTHR24292:SF54">
    <property type="entry name" value="CYP9F3-RELATED"/>
    <property type="match status" value="1"/>
</dbReference>
<dbReference type="InterPro" id="IPR050476">
    <property type="entry name" value="Insect_CytP450_Detox"/>
</dbReference>
<keyword evidence="10" id="KW-0408">Iron</keyword>
<comment type="similarity">
    <text evidence="4">Belongs to the cytochrome P450 family.</text>
</comment>
<comment type="cofactor">
    <cofactor evidence="1">
        <name>heme</name>
        <dbReference type="ChEBI" id="CHEBI:30413"/>
    </cofactor>
</comment>
<feature type="non-terminal residue" evidence="14">
    <location>
        <position position="1"/>
    </location>
</feature>
<evidence type="ECO:0008006" key="15">
    <source>
        <dbReference type="Google" id="ProtNLM"/>
    </source>
</evidence>
<evidence type="ECO:0000256" key="13">
    <source>
        <dbReference type="SAM" id="Phobius"/>
    </source>
</evidence>
<keyword evidence="11" id="KW-0503">Monooxygenase</keyword>
<feature type="non-terminal residue" evidence="14">
    <location>
        <position position="285"/>
    </location>
</feature>
<keyword evidence="7" id="KW-0256">Endoplasmic reticulum</keyword>
<accession>A0A1B6LPW3</accession>
<comment type="subcellular location">
    <subcellularLocation>
        <location evidence="3">Endoplasmic reticulum membrane</location>
        <topology evidence="3">Peripheral membrane protein</topology>
    </subcellularLocation>
    <subcellularLocation>
        <location evidence="2">Microsome membrane</location>
        <topology evidence="2">Peripheral membrane protein</topology>
    </subcellularLocation>
</comment>
<sequence length="285" mass="33472">SIISSEYNILQTKYILIKMDWIYLSLLYSLLLLLSLFFYLYWNATSCYSYWKVRGVPHSKPSFPFGNFGDILKGKISYIDWINEQYKRFENERFFGIFHLNTPVLVFKDPSLVENVLMKDFGHFCDKVINPPVKSDIFAFHLGNIKGQNWRSLRQKLNGAFSNNKLKSMTQQILICGDSFVEQIKPFEEKKQTTAVDCMGYLFSQKVMASCVFGIESDGATLDTFVQHAKKYMYGLRVVHMINLWQMYIPRYVRLLYFIPQISEVIDYFKNFTSAIIQVRQHTMA</sequence>
<gene>
    <name evidence="14" type="ORF">g.52176</name>
</gene>
<evidence type="ECO:0000256" key="10">
    <source>
        <dbReference type="ARBA" id="ARBA00023004"/>
    </source>
</evidence>
<evidence type="ECO:0000313" key="14">
    <source>
        <dbReference type="EMBL" id="JAT25791.1"/>
    </source>
</evidence>
<dbReference type="GO" id="GO:0004497">
    <property type="term" value="F:monooxygenase activity"/>
    <property type="evidence" value="ECO:0007669"/>
    <property type="project" value="UniProtKB-KW"/>
</dbReference>
<keyword evidence="5" id="KW-0349">Heme</keyword>
<reference evidence="14" key="1">
    <citation type="submission" date="2015-11" db="EMBL/GenBank/DDBJ databases">
        <title>De novo transcriptome assembly of four potential Pierce s Disease insect vectors from Arizona vineyards.</title>
        <authorList>
            <person name="Tassone E.E."/>
        </authorList>
    </citation>
    <scope>NUCLEOTIDE SEQUENCE</scope>
</reference>
<evidence type="ECO:0000256" key="1">
    <source>
        <dbReference type="ARBA" id="ARBA00001971"/>
    </source>
</evidence>
<feature type="transmembrane region" description="Helical" evidence="13">
    <location>
        <begin position="21"/>
        <end position="42"/>
    </location>
</feature>
<dbReference type="InterPro" id="IPR001128">
    <property type="entry name" value="Cyt_P450"/>
</dbReference>
<keyword evidence="12 13" id="KW-0472">Membrane</keyword>
<evidence type="ECO:0000256" key="5">
    <source>
        <dbReference type="ARBA" id="ARBA00022617"/>
    </source>
</evidence>
<evidence type="ECO:0000256" key="8">
    <source>
        <dbReference type="ARBA" id="ARBA00022848"/>
    </source>
</evidence>
<dbReference type="GO" id="GO:0005789">
    <property type="term" value="C:endoplasmic reticulum membrane"/>
    <property type="evidence" value="ECO:0007669"/>
    <property type="project" value="UniProtKB-SubCell"/>
</dbReference>
<keyword evidence="9" id="KW-0560">Oxidoreductase</keyword>
<evidence type="ECO:0000256" key="3">
    <source>
        <dbReference type="ARBA" id="ARBA00004406"/>
    </source>
</evidence>
<keyword evidence="6" id="KW-0479">Metal-binding</keyword>
<dbReference type="SUPFAM" id="SSF48264">
    <property type="entry name" value="Cytochrome P450"/>
    <property type="match status" value="1"/>
</dbReference>
<dbReference type="InterPro" id="IPR036396">
    <property type="entry name" value="Cyt_P450_sf"/>
</dbReference>
<evidence type="ECO:0000256" key="11">
    <source>
        <dbReference type="ARBA" id="ARBA00023033"/>
    </source>
</evidence>
<dbReference type="GO" id="GO:0020037">
    <property type="term" value="F:heme binding"/>
    <property type="evidence" value="ECO:0007669"/>
    <property type="project" value="InterPro"/>
</dbReference>
<evidence type="ECO:0000256" key="9">
    <source>
        <dbReference type="ARBA" id="ARBA00023002"/>
    </source>
</evidence>
<evidence type="ECO:0000256" key="6">
    <source>
        <dbReference type="ARBA" id="ARBA00022723"/>
    </source>
</evidence>
<dbReference type="Pfam" id="PF00067">
    <property type="entry name" value="p450"/>
    <property type="match status" value="1"/>
</dbReference>
<evidence type="ECO:0000256" key="4">
    <source>
        <dbReference type="ARBA" id="ARBA00010617"/>
    </source>
</evidence>
<proteinExistence type="inferred from homology"/>
<dbReference type="AlphaFoldDB" id="A0A1B6LPW3"/>
<dbReference type="PANTHER" id="PTHR24292">
    <property type="entry name" value="CYTOCHROME P450"/>
    <property type="match status" value="1"/>
</dbReference>
<evidence type="ECO:0000256" key="7">
    <source>
        <dbReference type="ARBA" id="ARBA00022824"/>
    </source>
</evidence>
<name>A0A1B6LPW3_9HEMI</name>
<dbReference type="GO" id="GO:0016705">
    <property type="term" value="F:oxidoreductase activity, acting on paired donors, with incorporation or reduction of molecular oxygen"/>
    <property type="evidence" value="ECO:0007669"/>
    <property type="project" value="InterPro"/>
</dbReference>